<accession>A0A2G5PCT7</accession>
<dbReference type="STRING" id="85968.GCA_900073015_00079"/>
<dbReference type="RefSeq" id="WP_099541305.1">
    <property type="nucleotide sequence ID" value="NZ_CP104302.1"/>
</dbReference>
<organism evidence="2 3">
    <name type="scientific">Mycolicibacterium brumae</name>
    <dbReference type="NCBI Taxonomy" id="85968"/>
    <lineage>
        <taxon>Bacteria</taxon>
        <taxon>Bacillati</taxon>
        <taxon>Actinomycetota</taxon>
        <taxon>Actinomycetes</taxon>
        <taxon>Mycobacteriales</taxon>
        <taxon>Mycobacteriaceae</taxon>
        <taxon>Mycolicibacterium</taxon>
    </lineage>
</organism>
<feature type="signal peptide" evidence="1">
    <location>
        <begin position="1"/>
        <end position="34"/>
    </location>
</feature>
<name>A0A2G5PCT7_9MYCO</name>
<keyword evidence="1" id="KW-0732">Signal</keyword>
<comment type="caution">
    <text evidence="2">The sequence shown here is derived from an EMBL/GenBank/DDBJ whole genome shotgun (WGS) entry which is preliminary data.</text>
</comment>
<reference evidence="2 3" key="1">
    <citation type="journal article" date="2017" name="Infect. Genet. Evol.">
        <title>The new phylogeny of the genus Mycobacterium: The old and the news.</title>
        <authorList>
            <person name="Tortoli E."/>
            <person name="Fedrizzi T."/>
            <person name="Meehan C.J."/>
            <person name="Trovato A."/>
            <person name="Grottola A."/>
            <person name="Giacobazzi E."/>
            <person name="Serpini G.F."/>
            <person name="Tagliazucchi S."/>
            <person name="Fabio A."/>
            <person name="Bettua C."/>
            <person name="Bertorelli R."/>
            <person name="Frascaro F."/>
            <person name="De Sanctis V."/>
            <person name="Pecorari M."/>
            <person name="Jousson O."/>
            <person name="Segata N."/>
            <person name="Cirillo D.M."/>
        </authorList>
    </citation>
    <scope>NUCLEOTIDE SEQUENCE [LARGE SCALE GENOMIC DNA]</scope>
    <source>
        <strain evidence="2 3">CIP1034565</strain>
    </source>
</reference>
<sequence>MAGMQTVCIRAKWLSASAVTMAVAATALAPAASADPLDGAYQATVTRPDGSTTQPIWSASSCGDNCRVVNGWRFTRSVDDESDPPVVGNWNTPSGLDGCPTTINAEATGGMAACGSMGLDMVSFTLTRVKV</sequence>
<gene>
    <name evidence="2" type="ORF">CQY22_007035</name>
</gene>
<evidence type="ECO:0008006" key="4">
    <source>
        <dbReference type="Google" id="ProtNLM"/>
    </source>
</evidence>
<dbReference type="Proteomes" id="UP000230551">
    <property type="component" value="Unassembled WGS sequence"/>
</dbReference>
<keyword evidence="3" id="KW-1185">Reference proteome</keyword>
<protein>
    <recommendedName>
        <fullName evidence="4">Secreted protein</fullName>
    </recommendedName>
</protein>
<dbReference type="AlphaFoldDB" id="A0A2G5PCT7"/>
<evidence type="ECO:0000256" key="1">
    <source>
        <dbReference type="SAM" id="SignalP"/>
    </source>
</evidence>
<feature type="chain" id="PRO_5013606410" description="Secreted protein" evidence="1">
    <location>
        <begin position="35"/>
        <end position="131"/>
    </location>
</feature>
<dbReference type="EMBL" id="PDCN02000006">
    <property type="protein sequence ID" value="PIB76128.1"/>
    <property type="molecule type" value="Genomic_DNA"/>
</dbReference>
<evidence type="ECO:0000313" key="2">
    <source>
        <dbReference type="EMBL" id="PIB76128.1"/>
    </source>
</evidence>
<proteinExistence type="predicted"/>
<evidence type="ECO:0000313" key="3">
    <source>
        <dbReference type="Proteomes" id="UP000230551"/>
    </source>
</evidence>